<feature type="transmembrane region" description="Helical" evidence="15">
    <location>
        <begin position="364"/>
        <end position="382"/>
    </location>
</feature>
<feature type="transmembrane region" description="Helical" evidence="15">
    <location>
        <begin position="160"/>
        <end position="177"/>
    </location>
</feature>
<evidence type="ECO:0000313" key="17">
    <source>
        <dbReference type="Proteomes" id="UP000695022"/>
    </source>
</evidence>
<feature type="transmembrane region" description="Helical" evidence="15">
    <location>
        <begin position="463"/>
        <end position="481"/>
    </location>
</feature>
<keyword evidence="8 15" id="KW-1133">Transmembrane helix</keyword>
<keyword evidence="11 15" id="KW-0472">Membrane</keyword>
<organism evidence="17 18">
    <name type="scientific">Priapulus caudatus</name>
    <name type="common">Priapulid worm</name>
    <dbReference type="NCBI Taxonomy" id="37621"/>
    <lineage>
        <taxon>Eukaryota</taxon>
        <taxon>Metazoa</taxon>
        <taxon>Ecdysozoa</taxon>
        <taxon>Scalidophora</taxon>
        <taxon>Priapulida</taxon>
        <taxon>Priapulimorpha</taxon>
        <taxon>Priapulimorphida</taxon>
        <taxon>Priapulidae</taxon>
        <taxon>Priapulus</taxon>
    </lineage>
</organism>
<dbReference type="PANTHER" id="PTHR10110:SF187">
    <property type="entry name" value="SODIUM_HYDROGEN EXCHANGER"/>
    <property type="match status" value="1"/>
</dbReference>
<evidence type="ECO:0000256" key="15">
    <source>
        <dbReference type="SAM" id="Phobius"/>
    </source>
</evidence>
<keyword evidence="13" id="KW-0050">Antiport</keyword>
<gene>
    <name evidence="18" type="primary">LOC106804967</name>
</gene>
<feature type="domain" description="Cation/H+ exchanger transmembrane" evidence="16">
    <location>
        <begin position="52"/>
        <end position="518"/>
    </location>
</feature>
<dbReference type="PANTHER" id="PTHR10110">
    <property type="entry name" value="SODIUM/HYDROGEN EXCHANGER"/>
    <property type="match status" value="1"/>
</dbReference>
<comment type="subcellular location">
    <subcellularLocation>
        <location evidence="2">Cell membrane</location>
        <topology evidence="2">Multi-pass membrane protein</topology>
    </subcellularLocation>
    <subcellularLocation>
        <location evidence="1">Recycling endosome membrane</location>
        <topology evidence="1">Multi-pass membrane protein</topology>
    </subcellularLocation>
</comment>
<feature type="transmembrane region" description="Helical" evidence="15">
    <location>
        <begin position="189"/>
        <end position="214"/>
    </location>
</feature>
<evidence type="ECO:0000259" key="16">
    <source>
        <dbReference type="Pfam" id="PF00999"/>
    </source>
</evidence>
<evidence type="ECO:0000256" key="3">
    <source>
        <dbReference type="ARBA" id="ARBA00007367"/>
    </source>
</evidence>
<dbReference type="PRINTS" id="PR01088">
    <property type="entry name" value="NAHEXCHNGR6"/>
</dbReference>
<accession>A0ABM1DPJ9</accession>
<evidence type="ECO:0000256" key="12">
    <source>
        <dbReference type="ARBA" id="ARBA00023201"/>
    </source>
</evidence>
<evidence type="ECO:0000256" key="2">
    <source>
        <dbReference type="ARBA" id="ARBA00004651"/>
    </source>
</evidence>
<evidence type="ECO:0000256" key="7">
    <source>
        <dbReference type="ARBA" id="ARBA00022753"/>
    </source>
</evidence>
<feature type="transmembrane region" description="Helical" evidence="15">
    <location>
        <begin position="493"/>
        <end position="512"/>
    </location>
</feature>
<feature type="compositionally biased region" description="Low complexity" evidence="14">
    <location>
        <begin position="662"/>
        <end position="674"/>
    </location>
</feature>
<dbReference type="NCBIfam" id="TIGR00840">
    <property type="entry name" value="b_cpa1"/>
    <property type="match status" value="1"/>
</dbReference>
<evidence type="ECO:0000256" key="1">
    <source>
        <dbReference type="ARBA" id="ARBA00004195"/>
    </source>
</evidence>
<evidence type="ECO:0000256" key="6">
    <source>
        <dbReference type="ARBA" id="ARBA00022692"/>
    </source>
</evidence>
<keyword evidence="4 13" id="KW-0813">Transport</keyword>
<evidence type="ECO:0000256" key="8">
    <source>
        <dbReference type="ARBA" id="ARBA00022989"/>
    </source>
</evidence>
<reference evidence="18" key="1">
    <citation type="submission" date="2025-08" db="UniProtKB">
        <authorList>
            <consortium name="RefSeq"/>
        </authorList>
    </citation>
    <scope>IDENTIFICATION</scope>
</reference>
<keyword evidence="9" id="KW-0915">Sodium</keyword>
<evidence type="ECO:0000256" key="5">
    <source>
        <dbReference type="ARBA" id="ARBA00022475"/>
    </source>
</evidence>
<evidence type="ECO:0000256" key="13">
    <source>
        <dbReference type="RuleBase" id="RU003722"/>
    </source>
</evidence>
<dbReference type="GeneID" id="106804967"/>
<keyword evidence="6 13" id="KW-0812">Transmembrane</keyword>
<dbReference type="Gene3D" id="6.10.140.1330">
    <property type="match status" value="1"/>
</dbReference>
<name>A0ABM1DPJ9_PRICU</name>
<feature type="transmembrane region" description="Helical" evidence="15">
    <location>
        <begin position="310"/>
        <end position="331"/>
    </location>
</feature>
<dbReference type="RefSeq" id="XP_014661870.1">
    <property type="nucleotide sequence ID" value="XM_014806384.1"/>
</dbReference>
<dbReference type="InterPro" id="IPR004709">
    <property type="entry name" value="NaH_exchanger"/>
</dbReference>
<proteinExistence type="inferred from homology"/>
<dbReference type="Pfam" id="PF00999">
    <property type="entry name" value="Na_H_Exchanger"/>
    <property type="match status" value="1"/>
</dbReference>
<dbReference type="Proteomes" id="UP000695022">
    <property type="component" value="Unplaced"/>
</dbReference>
<dbReference type="InterPro" id="IPR006153">
    <property type="entry name" value="Cation/H_exchanger_TM"/>
</dbReference>
<evidence type="ECO:0000256" key="10">
    <source>
        <dbReference type="ARBA" id="ARBA00023065"/>
    </source>
</evidence>
<feature type="transmembrane region" description="Helical" evidence="15">
    <location>
        <begin position="251"/>
        <end position="272"/>
    </location>
</feature>
<feature type="region of interest" description="Disordered" evidence="14">
    <location>
        <begin position="662"/>
        <end position="692"/>
    </location>
</feature>
<feature type="transmembrane region" description="Helical" evidence="15">
    <location>
        <begin position="37"/>
        <end position="60"/>
    </location>
</feature>
<dbReference type="InterPro" id="IPR002090">
    <property type="entry name" value="NHE-6/7/9"/>
</dbReference>
<evidence type="ECO:0000313" key="18">
    <source>
        <dbReference type="RefSeq" id="XP_014661870.1"/>
    </source>
</evidence>
<feature type="transmembrane region" description="Helical" evidence="15">
    <location>
        <begin position="402"/>
        <end position="420"/>
    </location>
</feature>
<keyword evidence="7" id="KW-0967">Endosome</keyword>
<keyword evidence="17" id="KW-1185">Reference proteome</keyword>
<evidence type="ECO:0000256" key="11">
    <source>
        <dbReference type="ARBA" id="ARBA00023136"/>
    </source>
</evidence>
<dbReference type="PRINTS" id="PR01084">
    <property type="entry name" value="NAHEXCHNGR"/>
</dbReference>
<evidence type="ECO:0000256" key="4">
    <source>
        <dbReference type="ARBA" id="ARBA00022448"/>
    </source>
</evidence>
<feature type="transmembrane region" description="Helical" evidence="15">
    <location>
        <begin position="426"/>
        <end position="451"/>
    </location>
</feature>
<keyword evidence="12 13" id="KW-0739">Sodium transport</keyword>
<evidence type="ECO:0000256" key="14">
    <source>
        <dbReference type="SAM" id="MobiDB-lite"/>
    </source>
</evidence>
<dbReference type="InterPro" id="IPR018422">
    <property type="entry name" value="Cation/H_exchanger_CPA1"/>
</dbReference>
<keyword evidence="5" id="KW-1003">Cell membrane</keyword>
<comment type="similarity">
    <text evidence="3 13">Belongs to the monovalent cation:proton antiporter 1 (CPA1) transporter (TC 2.A.36) family.</text>
</comment>
<feature type="transmembrane region" description="Helical" evidence="15">
    <location>
        <begin position="72"/>
        <end position="89"/>
    </location>
</feature>
<keyword evidence="10 13" id="KW-0406">Ion transport</keyword>
<protein>
    <recommendedName>
        <fullName evidence="13">Sodium/hydrogen exchanger</fullName>
    </recommendedName>
</protein>
<sequence>MLCLGIFSQISLIFAENMISSEPIDEKVEDKVKKNHIIDSVNMLIFLFLLILTTVTIWAFKYRRIRFLHETGLAMIYGLVVGAIIRYASPGIARTHFVTTLPQYENFTRNDPPDGIWLSIRDRSNQTSRNTTFEYSYVGQLYEETEDKDLEAKATFDPEVFFQVLLPPIIFHAGYSLKRRHFFRNLGSIFLYAFLGTTVSCFVVGSLMFAFVQMMPYLPFSFNDCLFFGAIISATDPVTILAVFSDLKVDVDVYALIFGESVLNDAVAIVLAGSVEKFMMRHDGAIETYSNTGSGPGFEVTAFFKSVGNFLGIFCGAFAIGSSMGCITALLTKFTKIKEYPLLETALFFLMSYSTFLMAEAAELTGIVAVLFCGITQAHYTYNNLSVESRGRTKQLFELLNFLSENFIFSYIGVSVFTFSNHHWEVGFIMLAIVAIVIGRAMNVYPLSFLLNLGRKQKITYAYQHMMMFAGLRGAIAYALAIRNTASVARQTMLSTTVIIVLFTVIVLGGCTTPMLSWLKIRVGVEDEQEMHHFTAVRTPSPSSPHVASHVAPLSHEARAQEKARLVRVWYNFDYKFLKPLLTNSRPLLTETLPTFCMPLARLLTTDEQANTPLDEDKDDDSELIVADSYYSISGHQSFQNADDEELILDDGSHGVAAAAVHSSEVNNSASSDARPPDRVQAPAADDAFTGDLGLGDHVMQARVRLPGPLGDSV</sequence>
<evidence type="ECO:0000256" key="9">
    <source>
        <dbReference type="ARBA" id="ARBA00023053"/>
    </source>
</evidence>